<feature type="non-terminal residue" evidence="4">
    <location>
        <position position="197"/>
    </location>
</feature>
<dbReference type="GO" id="GO:0009011">
    <property type="term" value="F:alpha-1,4-glucan glucosyltransferase (ADP-glucose donor) activity"/>
    <property type="evidence" value="ECO:0007669"/>
    <property type="project" value="UniProtKB-EC"/>
</dbReference>
<sequence>EKQQSNEILQLFQEAQRNILYLNKLRLQALEELELIKNERDSLLSKVQKMEMEKQSNLGGNDEFTISSQLLLRIHSLVLRGMIGRAEASDLRDTVMDSRRCGSVDEISSQNDADFLSELRNNANYSNKYGSLKLDEIHGLQEAGVDFYSYFDGQLRRNKIWMGVVSGIGVTFIQPLDYSYLFDHGKVYGYSNDFERF</sequence>
<feature type="coiled-coil region" evidence="3">
    <location>
        <begin position="26"/>
        <end position="53"/>
    </location>
</feature>
<evidence type="ECO:0000256" key="2">
    <source>
        <dbReference type="ARBA" id="ARBA00012588"/>
    </source>
</evidence>
<dbReference type="PANTHER" id="PTHR46083">
    <property type="match status" value="1"/>
</dbReference>
<keyword evidence="3" id="KW-0175">Coiled coil</keyword>
<organism evidence="4 5">
    <name type="scientific">Genlisea aurea</name>
    <dbReference type="NCBI Taxonomy" id="192259"/>
    <lineage>
        <taxon>Eukaryota</taxon>
        <taxon>Viridiplantae</taxon>
        <taxon>Streptophyta</taxon>
        <taxon>Embryophyta</taxon>
        <taxon>Tracheophyta</taxon>
        <taxon>Spermatophyta</taxon>
        <taxon>Magnoliopsida</taxon>
        <taxon>eudicotyledons</taxon>
        <taxon>Gunneridae</taxon>
        <taxon>Pentapetalae</taxon>
        <taxon>asterids</taxon>
        <taxon>lamiids</taxon>
        <taxon>Lamiales</taxon>
        <taxon>Lentibulariaceae</taxon>
        <taxon>Genlisea</taxon>
    </lineage>
</organism>
<dbReference type="PANTHER" id="PTHR46083:SF3">
    <property type="entry name" value="UDP-GLYCOSYLTRANSFERASE SUPERFAMILY PROTEIN"/>
    <property type="match status" value="1"/>
</dbReference>
<dbReference type="OrthoDB" id="2018403at2759"/>
<evidence type="ECO:0000256" key="3">
    <source>
        <dbReference type="SAM" id="Coils"/>
    </source>
</evidence>
<dbReference type="AlphaFoldDB" id="S8DQN5"/>
<keyword evidence="5" id="KW-1185">Reference proteome</keyword>
<dbReference type="Proteomes" id="UP000015453">
    <property type="component" value="Unassembled WGS sequence"/>
</dbReference>
<evidence type="ECO:0000256" key="1">
    <source>
        <dbReference type="ARBA" id="ARBA00001478"/>
    </source>
</evidence>
<evidence type="ECO:0000313" key="5">
    <source>
        <dbReference type="Proteomes" id="UP000015453"/>
    </source>
</evidence>
<comment type="caution">
    <text evidence="4">The sequence shown here is derived from an EMBL/GenBank/DDBJ whole genome shotgun (WGS) entry which is preliminary data.</text>
</comment>
<comment type="catalytic activity">
    <reaction evidence="1">
        <text>[(1-&gt;4)-alpha-D-glucosyl](n) + ADP-alpha-D-glucose = [(1-&gt;4)-alpha-D-glucosyl](n+1) + ADP + H(+)</text>
        <dbReference type="Rhea" id="RHEA:18189"/>
        <dbReference type="Rhea" id="RHEA-COMP:9584"/>
        <dbReference type="Rhea" id="RHEA-COMP:9587"/>
        <dbReference type="ChEBI" id="CHEBI:15378"/>
        <dbReference type="ChEBI" id="CHEBI:15444"/>
        <dbReference type="ChEBI" id="CHEBI:57498"/>
        <dbReference type="ChEBI" id="CHEBI:456216"/>
        <dbReference type="EC" id="2.4.1.21"/>
    </reaction>
</comment>
<dbReference type="EC" id="2.4.1.21" evidence="2"/>
<feature type="non-terminal residue" evidence="4">
    <location>
        <position position="1"/>
    </location>
</feature>
<evidence type="ECO:0000313" key="4">
    <source>
        <dbReference type="EMBL" id="EPS65338.1"/>
    </source>
</evidence>
<reference evidence="4 5" key="1">
    <citation type="journal article" date="2013" name="BMC Genomics">
        <title>The miniature genome of a carnivorous plant Genlisea aurea contains a low number of genes and short non-coding sequences.</title>
        <authorList>
            <person name="Leushkin E.V."/>
            <person name="Sutormin R.A."/>
            <person name="Nabieva E.R."/>
            <person name="Penin A.A."/>
            <person name="Kondrashov A.S."/>
            <person name="Logacheva M.D."/>
        </authorList>
    </citation>
    <scope>NUCLEOTIDE SEQUENCE [LARGE SCALE GENOMIC DNA]</scope>
</reference>
<name>S8DQN5_9LAMI</name>
<protein>
    <recommendedName>
        <fullName evidence="2">starch synthase</fullName>
        <ecNumber evidence="2">2.4.1.21</ecNumber>
    </recommendedName>
</protein>
<gene>
    <name evidence="4" type="ORF">M569_09442</name>
</gene>
<proteinExistence type="predicted"/>
<dbReference type="EMBL" id="AUSU01004298">
    <property type="protein sequence ID" value="EPS65338.1"/>
    <property type="molecule type" value="Genomic_DNA"/>
</dbReference>
<accession>S8DQN5</accession>